<evidence type="ECO:0000313" key="1">
    <source>
        <dbReference type="EnsemblMetazoa" id="tetur07g07630.1"/>
    </source>
</evidence>
<organism evidence="1 2">
    <name type="scientific">Tetranychus urticae</name>
    <name type="common">Two-spotted spider mite</name>
    <dbReference type="NCBI Taxonomy" id="32264"/>
    <lineage>
        <taxon>Eukaryota</taxon>
        <taxon>Metazoa</taxon>
        <taxon>Ecdysozoa</taxon>
        <taxon>Arthropoda</taxon>
        <taxon>Chelicerata</taxon>
        <taxon>Arachnida</taxon>
        <taxon>Acari</taxon>
        <taxon>Acariformes</taxon>
        <taxon>Trombidiformes</taxon>
        <taxon>Prostigmata</taxon>
        <taxon>Eleutherengona</taxon>
        <taxon>Raphignathae</taxon>
        <taxon>Tetranychoidea</taxon>
        <taxon>Tetranychidae</taxon>
        <taxon>Tetranychus</taxon>
    </lineage>
</organism>
<accession>T1KA86</accession>
<reference evidence="2" key="1">
    <citation type="submission" date="2011-08" db="EMBL/GenBank/DDBJ databases">
        <authorList>
            <person name="Rombauts S."/>
        </authorList>
    </citation>
    <scope>NUCLEOTIDE SEQUENCE</scope>
    <source>
        <strain evidence="2">London</strain>
    </source>
</reference>
<dbReference type="EnsemblMetazoa" id="tetur07g07630.1">
    <property type="protein sequence ID" value="tetur07g07630.1"/>
    <property type="gene ID" value="tetur07g07630"/>
</dbReference>
<dbReference type="Proteomes" id="UP000015104">
    <property type="component" value="Unassembled WGS sequence"/>
</dbReference>
<evidence type="ECO:0000313" key="2">
    <source>
        <dbReference type="Proteomes" id="UP000015104"/>
    </source>
</evidence>
<name>T1KA86_TETUR</name>
<dbReference type="HOGENOM" id="CLU_3392797_0_0_1"/>
<reference evidence="1" key="2">
    <citation type="submission" date="2015-06" db="UniProtKB">
        <authorList>
            <consortium name="EnsemblMetazoa"/>
        </authorList>
    </citation>
    <scope>IDENTIFICATION</scope>
</reference>
<sequence length="32" mass="3730">MKYPMLSVLTHPTELFFCTTHYLNQLVIQSSS</sequence>
<protein>
    <submittedName>
        <fullName evidence="1">Uncharacterized protein</fullName>
    </submittedName>
</protein>
<dbReference type="EMBL" id="CAEY01001896">
    <property type="status" value="NOT_ANNOTATED_CDS"/>
    <property type="molecule type" value="Genomic_DNA"/>
</dbReference>
<dbReference type="AlphaFoldDB" id="T1KA86"/>
<proteinExistence type="predicted"/>
<keyword evidence="2" id="KW-1185">Reference proteome</keyword>